<sequence length="421" mass="44718">MLLNQVMLSRSVKRAGSKSDIARLPFGNSTATTKLDKKTTTERNETQTQYVRSWYGQSTRMIPAEHLVLLLLHLCFSAAQAAAARGAGPPPRCLTSCAGVSVPYPFGVGDSRCYWPGFNLTCDRARGRLLIGDGGTLHVVEISLDSSTVRVMDSAGAVNITLQDIYGGNGTWGGGLGGGDGPYVVSERHSQLVVTGCNVQATLVGEGRDVISGCSSFCSMNKYRTDVKTYSDDGAACSGIGCCEAPIPIGRPAYGVRFRWLDEDHEYDRKLPIAVRVAERGWFDNASAALLDYSTIDSSPGTAVPVVLEFALDSKPVLTPGEATSACPEDAARSACRSSLSSCHNVSGNYRSGYMCRCDDGYHGNPYLAGGCQDIDECALPGMCSGECTNTAGGYICRCPRGARGNPRIKDGCIKPSLGEH</sequence>
<organism evidence="1 2">
    <name type="scientific">Avena sativa</name>
    <name type="common">Oat</name>
    <dbReference type="NCBI Taxonomy" id="4498"/>
    <lineage>
        <taxon>Eukaryota</taxon>
        <taxon>Viridiplantae</taxon>
        <taxon>Streptophyta</taxon>
        <taxon>Embryophyta</taxon>
        <taxon>Tracheophyta</taxon>
        <taxon>Spermatophyta</taxon>
        <taxon>Magnoliopsida</taxon>
        <taxon>Liliopsida</taxon>
        <taxon>Poales</taxon>
        <taxon>Poaceae</taxon>
        <taxon>BOP clade</taxon>
        <taxon>Pooideae</taxon>
        <taxon>Poodae</taxon>
        <taxon>Poeae</taxon>
        <taxon>Poeae Chloroplast Group 1 (Aveneae type)</taxon>
        <taxon>Aveninae</taxon>
        <taxon>Avena</taxon>
    </lineage>
</organism>
<name>A0ACD5ZSR3_AVESA</name>
<reference evidence="1" key="1">
    <citation type="submission" date="2021-05" db="EMBL/GenBank/DDBJ databases">
        <authorList>
            <person name="Scholz U."/>
            <person name="Mascher M."/>
            <person name="Fiebig A."/>
        </authorList>
    </citation>
    <scope>NUCLEOTIDE SEQUENCE [LARGE SCALE GENOMIC DNA]</scope>
</reference>
<protein>
    <submittedName>
        <fullName evidence="1">Uncharacterized protein</fullName>
    </submittedName>
</protein>
<evidence type="ECO:0000313" key="2">
    <source>
        <dbReference type="Proteomes" id="UP001732700"/>
    </source>
</evidence>
<accession>A0ACD5ZSR3</accession>
<keyword evidence="2" id="KW-1185">Reference proteome</keyword>
<proteinExistence type="predicted"/>
<dbReference type="Proteomes" id="UP001732700">
    <property type="component" value="Chromosome 7A"/>
</dbReference>
<reference evidence="1" key="2">
    <citation type="submission" date="2025-09" db="UniProtKB">
        <authorList>
            <consortium name="EnsemblPlants"/>
        </authorList>
    </citation>
    <scope>IDENTIFICATION</scope>
</reference>
<evidence type="ECO:0000313" key="1">
    <source>
        <dbReference type="EnsemblPlants" id="AVESA.00010b.r2.7AG1201110.1.CDS.1"/>
    </source>
</evidence>
<dbReference type="EnsemblPlants" id="AVESA.00010b.r2.7AG1201110.1">
    <property type="protein sequence ID" value="AVESA.00010b.r2.7AG1201110.1.CDS.1"/>
    <property type="gene ID" value="AVESA.00010b.r2.7AG1201110"/>
</dbReference>